<keyword evidence="2" id="KW-1185">Reference proteome</keyword>
<protein>
    <submittedName>
        <fullName evidence="1">Uncharacterized protein</fullName>
    </submittedName>
</protein>
<evidence type="ECO:0000313" key="2">
    <source>
        <dbReference type="Proteomes" id="UP000316621"/>
    </source>
</evidence>
<evidence type="ECO:0000313" key="1">
    <source>
        <dbReference type="EMBL" id="RZC71488.1"/>
    </source>
</evidence>
<accession>A0A4Y7KHD8</accession>
<dbReference type="STRING" id="3469.A0A4Y7KHD8"/>
<dbReference type="Gramene" id="RZC71488">
    <property type="protein sequence ID" value="RZC71488"/>
    <property type="gene ID" value="C5167_034695"/>
</dbReference>
<reference evidence="1 2" key="1">
    <citation type="journal article" date="2018" name="Science">
        <title>The opium poppy genome and morphinan production.</title>
        <authorList>
            <person name="Guo L."/>
            <person name="Winzer T."/>
            <person name="Yang X."/>
            <person name="Li Y."/>
            <person name="Ning Z."/>
            <person name="He Z."/>
            <person name="Teodor R."/>
            <person name="Lu Y."/>
            <person name="Bowser T.A."/>
            <person name="Graham I.A."/>
            <person name="Ye K."/>
        </authorList>
    </citation>
    <scope>NUCLEOTIDE SEQUENCE [LARGE SCALE GENOMIC DNA]</scope>
    <source>
        <strain evidence="2">cv. HN1</strain>
        <tissue evidence="1">Leaves</tissue>
    </source>
</reference>
<organism evidence="1 2">
    <name type="scientific">Papaver somniferum</name>
    <name type="common">Opium poppy</name>
    <dbReference type="NCBI Taxonomy" id="3469"/>
    <lineage>
        <taxon>Eukaryota</taxon>
        <taxon>Viridiplantae</taxon>
        <taxon>Streptophyta</taxon>
        <taxon>Embryophyta</taxon>
        <taxon>Tracheophyta</taxon>
        <taxon>Spermatophyta</taxon>
        <taxon>Magnoliopsida</taxon>
        <taxon>Ranunculales</taxon>
        <taxon>Papaveraceae</taxon>
        <taxon>Papaveroideae</taxon>
        <taxon>Papaver</taxon>
    </lineage>
</organism>
<dbReference type="EMBL" id="CM010721">
    <property type="protein sequence ID" value="RZC71488.1"/>
    <property type="molecule type" value="Genomic_DNA"/>
</dbReference>
<proteinExistence type="predicted"/>
<sequence length="176" mass="19569">MAFGEIDVEIRSRGGRTLNLELTTSIMLTTLEDMQYLERKSFAVSTGELFLGLASRIIKSTQVKYEGGGDDTSSVPVNSIFTEIQNEVGMDIDEESVFTGRVRTNVVAQEQPVMIWDQKDFEGDELNRKKAGLLFPYHLGVAEDQIATRVDNDASAVVAENMADITNTNQCEIFFT</sequence>
<dbReference type="AlphaFoldDB" id="A0A4Y7KHD8"/>
<dbReference type="Proteomes" id="UP000316621">
    <property type="component" value="Chromosome 7"/>
</dbReference>
<gene>
    <name evidence="1" type="ORF">C5167_034695</name>
</gene>
<name>A0A4Y7KHD8_PAPSO</name>